<reference evidence="10" key="2">
    <citation type="submission" date="2023-05" db="EMBL/GenBank/DDBJ databases">
        <authorList>
            <person name="Fouks B."/>
        </authorList>
    </citation>
    <scope>NUCLEOTIDE SEQUENCE</scope>
    <source>
        <strain evidence="10">Stay&amp;Tobe</strain>
        <tissue evidence="10">Testes</tissue>
    </source>
</reference>
<evidence type="ECO:0000259" key="9">
    <source>
        <dbReference type="Pfam" id="PF01490"/>
    </source>
</evidence>
<dbReference type="PANTHER" id="PTHR16189:SF0">
    <property type="entry name" value="TRANSMEMBRANE PROTEIN 104"/>
    <property type="match status" value="1"/>
</dbReference>
<keyword evidence="11" id="KW-1185">Reference proteome</keyword>
<organism evidence="10 11">
    <name type="scientific">Diploptera punctata</name>
    <name type="common">Pacific beetle cockroach</name>
    <dbReference type="NCBI Taxonomy" id="6984"/>
    <lineage>
        <taxon>Eukaryota</taxon>
        <taxon>Metazoa</taxon>
        <taxon>Ecdysozoa</taxon>
        <taxon>Arthropoda</taxon>
        <taxon>Hexapoda</taxon>
        <taxon>Insecta</taxon>
        <taxon>Pterygota</taxon>
        <taxon>Neoptera</taxon>
        <taxon>Polyneoptera</taxon>
        <taxon>Dictyoptera</taxon>
        <taxon>Blattodea</taxon>
        <taxon>Blaberoidea</taxon>
        <taxon>Blaberidae</taxon>
        <taxon>Diplopterinae</taxon>
        <taxon>Diploptera</taxon>
    </lineage>
</organism>
<evidence type="ECO:0000313" key="10">
    <source>
        <dbReference type="EMBL" id="KAJ9589497.1"/>
    </source>
</evidence>
<feature type="transmembrane region" description="Helical" evidence="8">
    <location>
        <begin position="21"/>
        <end position="42"/>
    </location>
</feature>
<feature type="transmembrane region" description="Helical" evidence="8">
    <location>
        <begin position="232"/>
        <end position="249"/>
    </location>
</feature>
<feature type="transmembrane region" description="Helical" evidence="8">
    <location>
        <begin position="384"/>
        <end position="409"/>
    </location>
</feature>
<comment type="caution">
    <text evidence="10">The sequence shown here is derived from an EMBL/GenBank/DDBJ whole genome shotgun (WGS) entry which is preliminary data.</text>
</comment>
<feature type="transmembrane region" description="Helical" evidence="8">
    <location>
        <begin position="348"/>
        <end position="372"/>
    </location>
</feature>
<dbReference type="AlphaFoldDB" id="A0AAD8EH87"/>
<dbReference type="Pfam" id="PF01490">
    <property type="entry name" value="Aa_trans"/>
    <property type="match status" value="2"/>
</dbReference>
<feature type="domain" description="Amino acid transporter transmembrane" evidence="9">
    <location>
        <begin position="125"/>
        <end position="323"/>
    </location>
</feature>
<dbReference type="PANTHER" id="PTHR16189">
    <property type="entry name" value="TRANSMEMBRANE PROTEIN 104-RELATED"/>
    <property type="match status" value="1"/>
</dbReference>
<gene>
    <name evidence="10" type="ORF">L9F63_017314</name>
</gene>
<keyword evidence="5" id="KW-0325">Glycoprotein</keyword>
<accession>A0AAD8EH87</accession>
<feature type="transmembrane region" description="Helical" evidence="8">
    <location>
        <begin position="201"/>
        <end position="220"/>
    </location>
</feature>
<evidence type="ECO:0000256" key="1">
    <source>
        <dbReference type="ARBA" id="ARBA00004141"/>
    </source>
</evidence>
<protein>
    <recommendedName>
        <fullName evidence="9">Amino acid transporter transmembrane domain-containing protein</fullName>
    </recommendedName>
</protein>
<sequence>MPDSPGNRAITAGNSYSTWMGLIYVFNLIVGTGALTLPAVFARAGWALGLPLICILAINSYMTMTFVIEAMASANAIVQWKRLQQMEREMQLESHDEESTEDTPLFSSDSMERSSAQTHRYYVIEEKIEMGQMASIFFNRTGRLFFNSCLVIYLYGDLTIYAAAVSKSLMDVSCANNNSSNFTTPDTDVCWEKTSLTRIDAYRLFLWSIHTVGSFAFFDVQKTKYLQMLTTILRQLAFAIMIITAVADLIVDGPQGQPQLADVTGIPELFGACIYSFMCHHSLPAVVSPISDKSRLFRSLALDYLLIAMFYLLLALTGIFAFKHVSDLYTLDFSQRWQGQDAFIVPRYFLALFPVFTLSTNFIIVSVTLAVVPPVSIAMATKDLEILVGITGSYAGTGIQYLIPAFLVFNARKRTSQVIGMGIKNDFESPFKAKGWV</sequence>
<feature type="domain" description="Amino acid transporter transmembrane" evidence="9">
    <location>
        <begin position="16"/>
        <end position="71"/>
    </location>
</feature>
<dbReference type="InterPro" id="IPR013057">
    <property type="entry name" value="AA_transpt_TM"/>
</dbReference>
<feature type="region of interest" description="Disordered" evidence="7">
    <location>
        <begin position="89"/>
        <end position="113"/>
    </location>
</feature>
<evidence type="ECO:0000256" key="5">
    <source>
        <dbReference type="ARBA" id="ARBA00023180"/>
    </source>
</evidence>
<evidence type="ECO:0000313" key="11">
    <source>
        <dbReference type="Proteomes" id="UP001233999"/>
    </source>
</evidence>
<evidence type="ECO:0000256" key="4">
    <source>
        <dbReference type="ARBA" id="ARBA00023136"/>
    </source>
</evidence>
<evidence type="ECO:0000256" key="8">
    <source>
        <dbReference type="SAM" id="Phobius"/>
    </source>
</evidence>
<evidence type="ECO:0000256" key="7">
    <source>
        <dbReference type="SAM" id="MobiDB-lite"/>
    </source>
</evidence>
<keyword evidence="2 8" id="KW-0812">Transmembrane</keyword>
<keyword evidence="4 8" id="KW-0472">Membrane</keyword>
<name>A0AAD8EH87_DIPPU</name>
<comment type="subcellular location">
    <subcellularLocation>
        <location evidence="1">Membrane</location>
        <topology evidence="1">Multi-pass membrane protein</topology>
    </subcellularLocation>
</comment>
<comment type="similarity">
    <text evidence="6">Belongs to the TMEM104 family.</text>
</comment>
<reference evidence="10" key="1">
    <citation type="journal article" date="2023" name="IScience">
        <title>Live-bearing cockroach genome reveals convergent evolutionary mechanisms linked to viviparity in insects and beyond.</title>
        <authorList>
            <person name="Fouks B."/>
            <person name="Harrison M.C."/>
            <person name="Mikhailova A.A."/>
            <person name="Marchal E."/>
            <person name="English S."/>
            <person name="Carruthers M."/>
            <person name="Jennings E.C."/>
            <person name="Chiamaka E.L."/>
            <person name="Frigard R.A."/>
            <person name="Pippel M."/>
            <person name="Attardo G.M."/>
            <person name="Benoit J.B."/>
            <person name="Bornberg-Bauer E."/>
            <person name="Tobe S.S."/>
        </authorList>
    </citation>
    <scope>NUCLEOTIDE SEQUENCE</scope>
    <source>
        <strain evidence="10">Stay&amp;Tobe</strain>
    </source>
</reference>
<dbReference type="Proteomes" id="UP001233999">
    <property type="component" value="Unassembled WGS sequence"/>
</dbReference>
<evidence type="ECO:0000256" key="3">
    <source>
        <dbReference type="ARBA" id="ARBA00022989"/>
    </source>
</evidence>
<dbReference type="EMBL" id="JASPKZ010004937">
    <property type="protein sequence ID" value="KAJ9589497.1"/>
    <property type="molecule type" value="Genomic_DNA"/>
</dbReference>
<feature type="transmembrane region" description="Helical" evidence="8">
    <location>
        <begin position="144"/>
        <end position="164"/>
    </location>
</feature>
<dbReference type="GO" id="GO:0016020">
    <property type="term" value="C:membrane"/>
    <property type="evidence" value="ECO:0007669"/>
    <property type="project" value="UniProtKB-SubCell"/>
</dbReference>
<proteinExistence type="inferred from homology"/>
<keyword evidence="3 8" id="KW-1133">Transmembrane helix</keyword>
<evidence type="ECO:0000256" key="2">
    <source>
        <dbReference type="ARBA" id="ARBA00022692"/>
    </source>
</evidence>
<feature type="transmembrane region" description="Helical" evidence="8">
    <location>
        <begin position="48"/>
        <end position="78"/>
    </location>
</feature>
<feature type="non-terminal residue" evidence="10">
    <location>
        <position position="437"/>
    </location>
</feature>
<evidence type="ECO:0000256" key="6">
    <source>
        <dbReference type="ARBA" id="ARBA00038166"/>
    </source>
</evidence>
<feature type="transmembrane region" description="Helical" evidence="8">
    <location>
        <begin position="302"/>
        <end position="322"/>
    </location>
</feature>